<dbReference type="InterPro" id="IPR002541">
    <property type="entry name" value="Cyt_c_assembly"/>
</dbReference>
<dbReference type="GO" id="GO:0005886">
    <property type="term" value="C:plasma membrane"/>
    <property type="evidence" value="ECO:0007669"/>
    <property type="project" value="TreeGrafter"/>
</dbReference>
<feature type="transmembrane region" description="Helical" evidence="6">
    <location>
        <begin position="81"/>
        <end position="103"/>
    </location>
</feature>
<organism evidence="9 10">
    <name type="scientific">Candidatus Gallibacteroides avistercoris</name>
    <dbReference type="NCBI Taxonomy" id="2840833"/>
    <lineage>
        <taxon>Bacteria</taxon>
        <taxon>Pseudomonadati</taxon>
        <taxon>Bacteroidota</taxon>
        <taxon>Bacteroidia</taxon>
        <taxon>Bacteroidales</taxon>
        <taxon>Bacteroidaceae</taxon>
        <taxon>Bacteroidaceae incertae sedis</taxon>
        <taxon>Candidatus Gallibacteroides</taxon>
    </lineage>
</organism>
<feature type="transmembrane region" description="Helical" evidence="6">
    <location>
        <begin position="301"/>
        <end position="324"/>
    </location>
</feature>
<protein>
    <submittedName>
        <fullName evidence="9">Cytochrome c biogenesis protein CcsA</fullName>
    </submittedName>
</protein>
<evidence type="ECO:0000256" key="6">
    <source>
        <dbReference type="SAM" id="Phobius"/>
    </source>
</evidence>
<evidence type="ECO:0000259" key="8">
    <source>
        <dbReference type="Pfam" id="PF05140"/>
    </source>
</evidence>
<evidence type="ECO:0000256" key="2">
    <source>
        <dbReference type="ARBA" id="ARBA00022692"/>
    </source>
</evidence>
<feature type="transmembrane region" description="Helical" evidence="6">
    <location>
        <begin position="884"/>
        <end position="902"/>
    </location>
</feature>
<feature type="transmembrane region" description="Helical" evidence="6">
    <location>
        <begin position="780"/>
        <end position="804"/>
    </location>
</feature>
<keyword evidence="2 6" id="KW-0812">Transmembrane</keyword>
<feature type="transmembrane region" description="Helical" evidence="6">
    <location>
        <begin position="345"/>
        <end position="363"/>
    </location>
</feature>
<keyword evidence="3" id="KW-0201">Cytochrome c-type biogenesis</keyword>
<evidence type="ECO:0000256" key="1">
    <source>
        <dbReference type="ARBA" id="ARBA00004141"/>
    </source>
</evidence>
<accession>A0A9D1M7P3</accession>
<proteinExistence type="predicted"/>
<feature type="transmembrane region" description="Helical" evidence="6">
    <location>
        <begin position="697"/>
        <end position="716"/>
    </location>
</feature>
<comment type="subcellular location">
    <subcellularLocation>
        <location evidence="1">Membrane</location>
        <topology evidence="1">Multi-pass membrane protein</topology>
    </subcellularLocation>
</comment>
<feature type="transmembrane region" description="Helical" evidence="6">
    <location>
        <begin position="46"/>
        <end position="69"/>
    </location>
</feature>
<dbReference type="PANTHER" id="PTHR30071">
    <property type="entry name" value="HEME EXPORTER PROTEIN C"/>
    <property type="match status" value="1"/>
</dbReference>
<feature type="transmembrane region" description="Helical" evidence="6">
    <location>
        <begin position="640"/>
        <end position="662"/>
    </location>
</feature>
<dbReference type="InterPro" id="IPR007816">
    <property type="entry name" value="ResB-like_domain"/>
</dbReference>
<sequence length="911" mass="103826">MRIKDKLISFLSSYRLTLVLLVIYALLLAVATFVESCFDSSMARMFVYNNVGFYLLQFLMIANFVAIVLHNRMWQRKKYAATLFHAAFVLILLGAFITSVSGFEGIIHIREGESNNRMITQESYVIYTLKKGDISERYSVPLSFSVWKGASFRRQHTFEGQEFVLEMKGRPYVSENGRRAISLSVQSGGEERNINLENMPYTLSAPTYLSFGDVMVEVAYGADHVQLPFSIQLTDFRLLRYPGSHNPSSFESDLVLTDEQGNSRQEHLYMNKVVHEKGYRLYQSSYDPDEKGTVLSVNNDYWGTTVTYCGYFVLLLGIVGVLTARNTRFRFLIKRLQEINVSEKSMLVMLFLFSGWFSVSATPDKVMNNLSLRVPPAAHAEKFGSLLIQSSSGRIEPVNTYTEKLLRKIYRDDRFEGFSSDQVILGILVNPTYWNHVKMIRQTNGQLQKILGTEEGKYISFLDVFDQQGNYKIASLVEQIYQKPVKERSSFDKDVLKLDEKINILYALQQYKMLALFPLAGDANNKWYSPGDDLSVYTGKDSMFVSKIFDWYLSEVSQAQLSGQWQAADEVADMIDTYQRARSNVTLMSKQTVSAELLYNRLNVFGSSSKLYLIWGISFLILSVLAYFRRTKAIRRLSTACLGLIILSFVFHTFGIGMRWYISGQAPWSNAYESMVYVGWAAALAGLLFMRRSHIAVALATFLAGLILFVANLNWMDPEITPLVPVLKSYWLMLHVAVITASYGFFGMSFLLGLTAMVMMNIRNRANLSVWNLRIEELRIINELSLTIGLCLLTAGTFLGAIWANESWGRYWGWDPKETWALITMIVYALVLHARFIPKLRSDFAFSVMSVFALTSVLMTYFGVNYYLAGLHSYGKGDTPPALDIIYLVYGLIILFTGWTAWRNRRLSEVG</sequence>
<evidence type="ECO:0000256" key="4">
    <source>
        <dbReference type="ARBA" id="ARBA00022989"/>
    </source>
</evidence>
<comment type="caution">
    <text evidence="9">The sequence shown here is derived from an EMBL/GenBank/DDBJ whole genome shotgun (WGS) entry which is preliminary data.</text>
</comment>
<dbReference type="Proteomes" id="UP000824112">
    <property type="component" value="Unassembled WGS sequence"/>
</dbReference>
<dbReference type="AlphaFoldDB" id="A0A9D1M7P3"/>
<feature type="transmembrane region" description="Helical" evidence="6">
    <location>
        <begin position="611"/>
        <end position="628"/>
    </location>
</feature>
<evidence type="ECO:0000313" key="10">
    <source>
        <dbReference type="Proteomes" id="UP000824112"/>
    </source>
</evidence>
<dbReference type="Pfam" id="PF01578">
    <property type="entry name" value="Cytochrom_C_asm"/>
    <property type="match status" value="1"/>
</dbReference>
<feature type="transmembrane region" description="Helical" evidence="6">
    <location>
        <begin position="736"/>
        <end position="759"/>
    </location>
</feature>
<feature type="transmembrane region" description="Helical" evidence="6">
    <location>
        <begin position="12"/>
        <end position="34"/>
    </location>
</feature>
<feature type="domain" description="ResB-like" evidence="8">
    <location>
        <begin position="218"/>
        <end position="293"/>
    </location>
</feature>
<feature type="transmembrane region" description="Helical" evidence="6">
    <location>
        <begin position="844"/>
        <end position="864"/>
    </location>
</feature>
<dbReference type="GO" id="GO:0020037">
    <property type="term" value="F:heme binding"/>
    <property type="evidence" value="ECO:0007669"/>
    <property type="project" value="InterPro"/>
</dbReference>
<feature type="transmembrane region" description="Helical" evidence="6">
    <location>
        <begin position="819"/>
        <end position="837"/>
    </location>
</feature>
<evidence type="ECO:0000256" key="5">
    <source>
        <dbReference type="ARBA" id="ARBA00023136"/>
    </source>
</evidence>
<feature type="domain" description="Cytochrome c assembly protein" evidence="7">
    <location>
        <begin position="668"/>
        <end position="872"/>
    </location>
</feature>
<dbReference type="GO" id="GO:0017004">
    <property type="term" value="P:cytochrome complex assembly"/>
    <property type="evidence" value="ECO:0007669"/>
    <property type="project" value="UniProtKB-KW"/>
</dbReference>
<dbReference type="EMBL" id="DVNA01000107">
    <property type="protein sequence ID" value="HIU55053.1"/>
    <property type="molecule type" value="Genomic_DNA"/>
</dbReference>
<dbReference type="InterPro" id="IPR045062">
    <property type="entry name" value="Cyt_c_biogenesis_CcsA/CcmC"/>
</dbReference>
<dbReference type="PANTHER" id="PTHR30071:SF1">
    <property type="entry name" value="CYTOCHROME B_B6 PROTEIN-RELATED"/>
    <property type="match status" value="1"/>
</dbReference>
<reference evidence="9" key="1">
    <citation type="submission" date="2020-10" db="EMBL/GenBank/DDBJ databases">
        <authorList>
            <person name="Gilroy R."/>
        </authorList>
    </citation>
    <scope>NUCLEOTIDE SEQUENCE</scope>
    <source>
        <strain evidence="9">CHK158-818</strain>
    </source>
</reference>
<feature type="transmembrane region" description="Helical" evidence="6">
    <location>
        <begin position="674"/>
        <end position="690"/>
    </location>
</feature>
<name>A0A9D1M7P3_9BACT</name>
<dbReference type="Pfam" id="PF05140">
    <property type="entry name" value="ResB"/>
    <property type="match status" value="1"/>
</dbReference>
<keyword evidence="5 6" id="KW-0472">Membrane</keyword>
<evidence type="ECO:0000313" key="9">
    <source>
        <dbReference type="EMBL" id="HIU55053.1"/>
    </source>
</evidence>
<evidence type="ECO:0000259" key="7">
    <source>
        <dbReference type="Pfam" id="PF01578"/>
    </source>
</evidence>
<gene>
    <name evidence="9" type="primary">ccsA</name>
    <name evidence="9" type="ORF">IAB03_04495</name>
</gene>
<keyword evidence="4 6" id="KW-1133">Transmembrane helix</keyword>
<evidence type="ECO:0000256" key="3">
    <source>
        <dbReference type="ARBA" id="ARBA00022748"/>
    </source>
</evidence>
<reference evidence="9" key="2">
    <citation type="journal article" date="2021" name="PeerJ">
        <title>Extensive microbial diversity within the chicken gut microbiome revealed by metagenomics and culture.</title>
        <authorList>
            <person name="Gilroy R."/>
            <person name="Ravi A."/>
            <person name="Getino M."/>
            <person name="Pursley I."/>
            <person name="Horton D.L."/>
            <person name="Alikhan N.F."/>
            <person name="Baker D."/>
            <person name="Gharbi K."/>
            <person name="Hall N."/>
            <person name="Watson M."/>
            <person name="Adriaenssens E.M."/>
            <person name="Foster-Nyarko E."/>
            <person name="Jarju S."/>
            <person name="Secka A."/>
            <person name="Antonio M."/>
            <person name="Oren A."/>
            <person name="Chaudhuri R.R."/>
            <person name="La Ragione R."/>
            <person name="Hildebrand F."/>
            <person name="Pallen M.J."/>
        </authorList>
    </citation>
    <scope>NUCLEOTIDE SEQUENCE</scope>
    <source>
        <strain evidence="9">CHK158-818</strain>
    </source>
</reference>